<evidence type="ECO:0000313" key="2">
    <source>
        <dbReference type="EMBL" id="KAF7670828.1"/>
    </source>
</evidence>
<organism evidence="2 3">
    <name type="scientific">Alternaria burnsii</name>
    <dbReference type="NCBI Taxonomy" id="1187904"/>
    <lineage>
        <taxon>Eukaryota</taxon>
        <taxon>Fungi</taxon>
        <taxon>Dikarya</taxon>
        <taxon>Ascomycota</taxon>
        <taxon>Pezizomycotina</taxon>
        <taxon>Dothideomycetes</taxon>
        <taxon>Pleosporomycetidae</taxon>
        <taxon>Pleosporales</taxon>
        <taxon>Pleosporineae</taxon>
        <taxon>Pleosporaceae</taxon>
        <taxon>Alternaria</taxon>
        <taxon>Alternaria sect. Alternaria</taxon>
    </lineage>
</organism>
<sequence>MRYFAYPFLVQGNAYSRITESRRNDITIGLQSSERISSRTSRQSPTKKSDDTYIQRIEEKLASTVDKPAPKCGDFERAICKKLKELAKKTFQAFCKKPKNTIQATNPEHKANA</sequence>
<dbReference type="EMBL" id="JAAABM010000028">
    <property type="protein sequence ID" value="KAF7670828.1"/>
    <property type="molecule type" value="Genomic_DNA"/>
</dbReference>
<evidence type="ECO:0000256" key="1">
    <source>
        <dbReference type="SAM" id="MobiDB-lite"/>
    </source>
</evidence>
<dbReference type="Proteomes" id="UP000596902">
    <property type="component" value="Unassembled WGS sequence"/>
</dbReference>
<reference evidence="2" key="1">
    <citation type="submission" date="2020-01" db="EMBL/GenBank/DDBJ databases">
        <authorList>
            <person name="Feng Z.H.Z."/>
        </authorList>
    </citation>
    <scope>NUCLEOTIDE SEQUENCE</scope>
    <source>
        <strain evidence="2">CBS107.38</strain>
    </source>
</reference>
<feature type="compositionally biased region" description="Polar residues" evidence="1">
    <location>
        <begin position="29"/>
        <end position="46"/>
    </location>
</feature>
<name>A0A8H7EAW3_9PLEO</name>
<evidence type="ECO:0000313" key="3">
    <source>
        <dbReference type="Proteomes" id="UP000596902"/>
    </source>
</evidence>
<keyword evidence="3" id="KW-1185">Reference proteome</keyword>
<reference evidence="2" key="2">
    <citation type="submission" date="2020-08" db="EMBL/GenBank/DDBJ databases">
        <title>Draft Genome Sequence of Cumin Blight Pathogen Alternaria burnsii.</title>
        <authorList>
            <person name="Feng Z."/>
        </authorList>
    </citation>
    <scope>NUCLEOTIDE SEQUENCE</scope>
    <source>
        <strain evidence="2">CBS107.38</strain>
    </source>
</reference>
<dbReference type="GeneID" id="62209346"/>
<gene>
    <name evidence="2" type="ORF">GT037_011121</name>
</gene>
<dbReference type="RefSeq" id="XP_038781214.1">
    <property type="nucleotide sequence ID" value="XM_038936168.1"/>
</dbReference>
<protein>
    <submittedName>
        <fullName evidence="2">Uncharacterized protein</fullName>
    </submittedName>
</protein>
<accession>A0A8H7EAW3</accession>
<proteinExistence type="predicted"/>
<dbReference type="AlphaFoldDB" id="A0A8H7EAW3"/>
<feature type="region of interest" description="Disordered" evidence="1">
    <location>
        <begin position="29"/>
        <end position="51"/>
    </location>
</feature>
<comment type="caution">
    <text evidence="2">The sequence shown here is derived from an EMBL/GenBank/DDBJ whole genome shotgun (WGS) entry which is preliminary data.</text>
</comment>